<dbReference type="KEGG" id="nlc:EBAPG3_000205"/>
<dbReference type="AlphaFoldDB" id="A0A1W6SKL0"/>
<gene>
    <name evidence="1" type="ORF">EBAPG3_000205</name>
</gene>
<name>A0A1W6SKL0_9PROT</name>
<organism evidence="1 2">
    <name type="scientific">Nitrosospira lacus</name>
    <dbReference type="NCBI Taxonomy" id="1288494"/>
    <lineage>
        <taxon>Bacteria</taxon>
        <taxon>Pseudomonadati</taxon>
        <taxon>Pseudomonadota</taxon>
        <taxon>Betaproteobacteria</taxon>
        <taxon>Nitrosomonadales</taxon>
        <taxon>Nitrosomonadaceae</taxon>
        <taxon>Nitrosospira</taxon>
    </lineage>
</organism>
<dbReference type="EMBL" id="CP021106">
    <property type="protein sequence ID" value="ARO86326.1"/>
    <property type="molecule type" value="Genomic_DNA"/>
</dbReference>
<accession>A0A1W6SKL0</accession>
<sequence>MIRFMVLRTEIGTLMSITILMEADIGETRFNALLPDINIPSEQEVSIRTQDITNPHKFCVVPMSVQGNSYTATRLNGCT</sequence>
<evidence type="ECO:0000313" key="2">
    <source>
        <dbReference type="Proteomes" id="UP000012179"/>
    </source>
</evidence>
<evidence type="ECO:0000313" key="1">
    <source>
        <dbReference type="EMBL" id="ARO86326.1"/>
    </source>
</evidence>
<reference evidence="1 2" key="1">
    <citation type="journal article" date="2015" name="Int. J. Syst. Evol. Microbiol.">
        <title>Nitrosospira lacus sp. nov., a psychrotolerant, ammonia-oxidizing bacterium from sandy lake sediment.</title>
        <authorList>
            <person name="Urakawa H."/>
            <person name="Garcia J.C."/>
            <person name="Nielsen J.L."/>
            <person name="Le V.Q."/>
            <person name="Kozlowski J.A."/>
            <person name="Stein L.Y."/>
            <person name="Lim C.K."/>
            <person name="Pommerening-Roser A."/>
            <person name="Martens-Habbena W."/>
            <person name="Stahl D.A."/>
            <person name="Klotz M.G."/>
        </authorList>
    </citation>
    <scope>NUCLEOTIDE SEQUENCE [LARGE SCALE GENOMIC DNA]</scope>
    <source>
        <strain evidence="1 2">APG3</strain>
    </source>
</reference>
<keyword evidence="2" id="KW-1185">Reference proteome</keyword>
<proteinExistence type="predicted"/>
<dbReference type="Proteomes" id="UP000012179">
    <property type="component" value="Chromosome"/>
</dbReference>
<protein>
    <submittedName>
        <fullName evidence="1">Uncharacterized protein</fullName>
    </submittedName>
</protein>